<dbReference type="InterPro" id="IPR015890">
    <property type="entry name" value="Chorismate_C"/>
</dbReference>
<dbReference type="OrthoDB" id="9803598at2"/>
<dbReference type="InterPro" id="IPR019999">
    <property type="entry name" value="Anth_synth_I-like"/>
</dbReference>
<evidence type="ECO:0000313" key="3">
    <source>
        <dbReference type="EMBL" id="NBI30834.1"/>
    </source>
</evidence>
<accession>A0A6N9Q889</accession>
<dbReference type="Pfam" id="PF00425">
    <property type="entry name" value="Chorismate_bind"/>
    <property type="match status" value="1"/>
</dbReference>
<dbReference type="AlphaFoldDB" id="A0A6N9Q889"/>
<dbReference type="PANTHER" id="PTHR11236">
    <property type="entry name" value="AMINOBENZOATE/ANTHRANILATE SYNTHASE"/>
    <property type="match status" value="1"/>
</dbReference>
<sequence>MILTSFKQWKYWANKYTMLPYIQTFPLPNVDVISWEKAWENCSDHAFVLESGKTGQYTFLGLQPFSTIFGSNNKGIITDQNNNKTHLQGKPLDLVKNWMKDYVAPKIEGAPKFIGGCVGYWSYDVIRSIEKIPNLSKEDLELPDYYFMMMDELWIIDQKNKCLYCAIHFPLTDKNINEEMLHFHYLKAKEKVGQMKKIWDDIININDNHPSYERKKIFQSSVEKDQLHIDVESIEGIEKSLSKDEYMEAVKKIQQYISQGDIFQVNLSLRQNRRLNSSPEELYEWLRILNPSPYMSFLKCPDFHLVSASPELLVKLEDNIVSTRPIAGTRRRGNNNEEDKELAEELILNEKERAEHVMLVDLERNDLGRISKFGTVKVKDFMEIEYYSHVMHIVSEVQGELAEGKDGYDVIAATFPGGTITGAPKIRTMEIIEELEPVRRGPYTGSIGWIDYNGNMEFNIIIRTLVILDHIGYIQAGAGIVIDSNPYREYKESLNKAKALWKAIQYSELIHQV</sequence>
<dbReference type="SUPFAM" id="SSF56322">
    <property type="entry name" value="ADC synthase"/>
    <property type="match status" value="1"/>
</dbReference>
<keyword evidence="4" id="KW-1185">Reference proteome</keyword>
<dbReference type="PANTHER" id="PTHR11236:SF41">
    <property type="entry name" value="AMINODEOXYCHORISMATE SYNTHASE COMPONENT 1"/>
    <property type="match status" value="1"/>
</dbReference>
<feature type="domain" description="Anthranilate synthase component I N-terminal" evidence="2">
    <location>
        <begin position="42"/>
        <end position="164"/>
    </location>
</feature>
<dbReference type="GO" id="GO:0000162">
    <property type="term" value="P:L-tryptophan biosynthetic process"/>
    <property type="evidence" value="ECO:0007669"/>
    <property type="project" value="TreeGrafter"/>
</dbReference>
<dbReference type="InterPro" id="IPR006805">
    <property type="entry name" value="Anth_synth_I_N"/>
</dbReference>
<dbReference type="InterPro" id="IPR005801">
    <property type="entry name" value="ADC_synthase"/>
</dbReference>
<evidence type="ECO:0000259" key="2">
    <source>
        <dbReference type="Pfam" id="PF04715"/>
    </source>
</evidence>
<dbReference type="PRINTS" id="PR00095">
    <property type="entry name" value="ANTSNTHASEI"/>
</dbReference>
<dbReference type="Pfam" id="PF04715">
    <property type="entry name" value="Anth_synt_I_N"/>
    <property type="match status" value="1"/>
</dbReference>
<reference evidence="3 4" key="1">
    <citation type="submission" date="2019-01" db="EMBL/GenBank/DDBJ databases">
        <title>Chengkuizengella sp. nov., isolated from deep-sea sediment of East Pacific Ocean.</title>
        <authorList>
            <person name="Yang J."/>
            <person name="Lai Q."/>
            <person name="Shao Z."/>
        </authorList>
    </citation>
    <scope>NUCLEOTIDE SEQUENCE [LARGE SCALE GENOMIC DNA]</scope>
    <source>
        <strain evidence="3 4">YPA3-1-1</strain>
    </source>
</reference>
<dbReference type="RefSeq" id="WP_160647644.1">
    <property type="nucleotide sequence ID" value="NZ_SIJB01000042.1"/>
</dbReference>
<gene>
    <name evidence="3" type="ORF">ERL59_17935</name>
</gene>
<dbReference type="Gene3D" id="3.60.120.10">
    <property type="entry name" value="Anthranilate synthase"/>
    <property type="match status" value="1"/>
</dbReference>
<feature type="domain" description="Chorismate-utilising enzyme C-terminal" evidence="1">
    <location>
        <begin position="243"/>
        <end position="496"/>
    </location>
</feature>
<dbReference type="Proteomes" id="UP000448943">
    <property type="component" value="Unassembled WGS sequence"/>
</dbReference>
<comment type="caution">
    <text evidence="3">The sequence shown here is derived from an EMBL/GenBank/DDBJ whole genome shotgun (WGS) entry which is preliminary data.</text>
</comment>
<evidence type="ECO:0000313" key="4">
    <source>
        <dbReference type="Proteomes" id="UP000448943"/>
    </source>
</evidence>
<evidence type="ECO:0000259" key="1">
    <source>
        <dbReference type="Pfam" id="PF00425"/>
    </source>
</evidence>
<protein>
    <submittedName>
        <fullName evidence="3">Anthranilate synthase component I family protein</fullName>
    </submittedName>
</protein>
<dbReference type="EMBL" id="SIJB01000042">
    <property type="protein sequence ID" value="NBI30834.1"/>
    <property type="molecule type" value="Genomic_DNA"/>
</dbReference>
<name>A0A6N9Q889_9BACL</name>
<proteinExistence type="predicted"/>
<organism evidence="3 4">
    <name type="scientific">Chengkuizengella marina</name>
    <dbReference type="NCBI Taxonomy" id="2507566"/>
    <lineage>
        <taxon>Bacteria</taxon>
        <taxon>Bacillati</taxon>
        <taxon>Bacillota</taxon>
        <taxon>Bacilli</taxon>
        <taxon>Bacillales</taxon>
        <taxon>Paenibacillaceae</taxon>
        <taxon>Chengkuizengella</taxon>
    </lineage>
</organism>